<dbReference type="KEGG" id="pbs:Plabr_1326"/>
<dbReference type="PROSITE" id="PS51257">
    <property type="entry name" value="PROKAR_LIPOPROTEIN"/>
    <property type="match status" value="1"/>
</dbReference>
<dbReference type="RefSeq" id="WP_013627670.1">
    <property type="nucleotide sequence ID" value="NC_015174.1"/>
</dbReference>
<feature type="compositionally biased region" description="Polar residues" evidence="2">
    <location>
        <begin position="220"/>
        <end position="236"/>
    </location>
</feature>
<evidence type="ECO:0000256" key="1">
    <source>
        <dbReference type="SAM" id="Coils"/>
    </source>
</evidence>
<evidence type="ECO:0000313" key="3">
    <source>
        <dbReference type="EMBL" id="ADY58938.1"/>
    </source>
</evidence>
<feature type="coiled-coil region" evidence="1">
    <location>
        <begin position="30"/>
        <end position="71"/>
    </location>
</feature>
<feature type="compositionally biased region" description="Pro residues" evidence="2">
    <location>
        <begin position="307"/>
        <end position="322"/>
    </location>
</feature>
<dbReference type="AlphaFoldDB" id="F0SNQ2"/>
<name>F0SNQ2_RUBBR</name>
<protein>
    <submittedName>
        <fullName evidence="3">Uncharacterized protein</fullName>
    </submittedName>
</protein>
<feature type="compositionally biased region" description="Basic and acidic residues" evidence="2">
    <location>
        <begin position="244"/>
        <end position="262"/>
    </location>
</feature>
<feature type="compositionally biased region" description="Polar residues" evidence="2">
    <location>
        <begin position="263"/>
        <end position="277"/>
    </location>
</feature>
<dbReference type="HOGENOM" id="CLU_711489_0_0_0"/>
<keyword evidence="1" id="KW-0175">Coiled coil</keyword>
<feature type="compositionally biased region" description="Acidic residues" evidence="2">
    <location>
        <begin position="323"/>
        <end position="332"/>
    </location>
</feature>
<gene>
    <name evidence="3" type="ordered locus">Plabr_1326</name>
</gene>
<dbReference type="Proteomes" id="UP000006860">
    <property type="component" value="Chromosome"/>
</dbReference>
<organism evidence="3 4">
    <name type="scientific">Rubinisphaera brasiliensis (strain ATCC 49424 / DSM 5305 / JCM 21570 / IAM 15109 / NBRC 103401 / IFAM 1448)</name>
    <name type="common">Planctomyces brasiliensis</name>
    <dbReference type="NCBI Taxonomy" id="756272"/>
    <lineage>
        <taxon>Bacteria</taxon>
        <taxon>Pseudomonadati</taxon>
        <taxon>Planctomycetota</taxon>
        <taxon>Planctomycetia</taxon>
        <taxon>Planctomycetales</taxon>
        <taxon>Planctomycetaceae</taxon>
        <taxon>Rubinisphaera</taxon>
    </lineage>
</organism>
<feature type="compositionally biased region" description="Basic and acidic residues" evidence="2">
    <location>
        <begin position="346"/>
        <end position="359"/>
    </location>
</feature>
<dbReference type="OrthoDB" id="282621at2"/>
<evidence type="ECO:0000313" key="4">
    <source>
        <dbReference type="Proteomes" id="UP000006860"/>
    </source>
</evidence>
<proteinExistence type="predicted"/>
<evidence type="ECO:0000256" key="2">
    <source>
        <dbReference type="SAM" id="MobiDB-lite"/>
    </source>
</evidence>
<feature type="region of interest" description="Disordered" evidence="2">
    <location>
        <begin position="210"/>
        <end position="388"/>
    </location>
</feature>
<sequence>MRNSCRQFVLFACLASFGPTVCGCTIGHQTEALEAQLRSQEDHLAELASQLERTRADLAAARKDSEALRTQLVSEGKPVIPAEQAEQFYRLGKIRIDTLQSSYLPGDPGQPGHLQISLAPLDEFDTALRIPGEVTLQILSEDSQGNPAGVMAETVFPASEVRKNWNAGWVTSGFVLQWPWADGLPDPETLDSILLAARFETLDGRSFESTQKLRLRKSGGYSSSTPIAAHTLSPQTELAPADSKQPEGIETASHEDQPKADQADTQTSRKLNTQELTATEILASPKTETSGGDSKVRRGKKLVPKPKSIPKPAPLLVPPPIDLPDETAEDSEPSAPAITAALPTAKEVKAAEQPEEKSAAKKLPPPPAPAPRIEHSDSRTIEDFPVYR</sequence>
<dbReference type="EMBL" id="CP002546">
    <property type="protein sequence ID" value="ADY58938.1"/>
    <property type="molecule type" value="Genomic_DNA"/>
</dbReference>
<feature type="compositionally biased region" description="Basic and acidic residues" evidence="2">
    <location>
        <begin position="372"/>
        <end position="382"/>
    </location>
</feature>
<keyword evidence="4" id="KW-1185">Reference proteome</keyword>
<dbReference type="STRING" id="756272.Plabr_1326"/>
<accession>F0SNQ2</accession>
<reference evidence="4" key="1">
    <citation type="submission" date="2011-02" db="EMBL/GenBank/DDBJ databases">
        <title>The complete genome of Planctomyces brasiliensis DSM 5305.</title>
        <authorList>
            <person name="Lucas S."/>
            <person name="Copeland A."/>
            <person name="Lapidus A."/>
            <person name="Bruce D."/>
            <person name="Goodwin L."/>
            <person name="Pitluck S."/>
            <person name="Kyrpides N."/>
            <person name="Mavromatis K."/>
            <person name="Pagani I."/>
            <person name="Ivanova N."/>
            <person name="Ovchinnikova G."/>
            <person name="Lu M."/>
            <person name="Detter J.C."/>
            <person name="Han C."/>
            <person name="Land M."/>
            <person name="Hauser L."/>
            <person name="Markowitz V."/>
            <person name="Cheng J.-F."/>
            <person name="Hugenholtz P."/>
            <person name="Woyke T."/>
            <person name="Wu D."/>
            <person name="Tindall B."/>
            <person name="Pomrenke H.G."/>
            <person name="Brambilla E."/>
            <person name="Klenk H.-P."/>
            <person name="Eisen J.A."/>
        </authorList>
    </citation>
    <scope>NUCLEOTIDE SEQUENCE [LARGE SCALE GENOMIC DNA]</scope>
    <source>
        <strain evidence="4">ATCC 49424 / DSM 5305 / JCM 21570 / NBRC 103401 / IFAM 1448</strain>
    </source>
</reference>